<reference evidence="4" key="1">
    <citation type="submission" date="2018-05" db="EMBL/GenBank/DDBJ databases">
        <authorList>
            <person name="Lanie J.A."/>
            <person name="Ng W.-L."/>
            <person name="Kazmierczak K.M."/>
            <person name="Andrzejewski T.M."/>
            <person name="Davidsen T.M."/>
            <person name="Wayne K.J."/>
            <person name="Tettelin H."/>
            <person name="Glass J.I."/>
            <person name="Rusch D."/>
            <person name="Podicherti R."/>
            <person name="Tsui H.-C.T."/>
            <person name="Winkler M.E."/>
        </authorList>
    </citation>
    <scope>NUCLEOTIDE SEQUENCE</scope>
</reference>
<evidence type="ECO:0008006" key="5">
    <source>
        <dbReference type="Google" id="ProtNLM"/>
    </source>
</evidence>
<dbReference type="EMBL" id="UINC01166047">
    <property type="protein sequence ID" value="SVD67784.1"/>
    <property type="molecule type" value="Genomic_DNA"/>
</dbReference>
<dbReference type="Pfam" id="PF02543">
    <property type="entry name" value="Carbam_trans_N"/>
    <property type="match status" value="1"/>
</dbReference>
<dbReference type="InterPro" id="IPR003696">
    <property type="entry name" value="Carbtransf_dom"/>
</dbReference>
<accession>A0A382XA79</accession>
<comment type="similarity">
    <text evidence="1">Belongs to the NodU/CmcH family.</text>
</comment>
<dbReference type="InterPro" id="IPR038152">
    <property type="entry name" value="Carbam_trans_C_sf"/>
</dbReference>
<protein>
    <recommendedName>
        <fullName evidence="5">Carbamoyltransferase domain-containing protein</fullName>
    </recommendedName>
</protein>
<name>A0A382XA79_9ZZZZ</name>
<dbReference type="PANTHER" id="PTHR34847:SF1">
    <property type="entry name" value="NODULATION PROTEIN U"/>
    <property type="match status" value="1"/>
</dbReference>
<dbReference type="InterPro" id="IPR043129">
    <property type="entry name" value="ATPase_NBD"/>
</dbReference>
<dbReference type="GO" id="GO:0003824">
    <property type="term" value="F:catalytic activity"/>
    <property type="evidence" value="ECO:0007669"/>
    <property type="project" value="InterPro"/>
</dbReference>
<feature type="non-terminal residue" evidence="4">
    <location>
        <position position="272"/>
    </location>
</feature>
<feature type="non-terminal residue" evidence="4">
    <location>
        <position position="1"/>
    </location>
</feature>
<proteinExistence type="inferred from homology"/>
<evidence type="ECO:0000313" key="4">
    <source>
        <dbReference type="EMBL" id="SVD67784.1"/>
    </source>
</evidence>
<dbReference type="Pfam" id="PF16861">
    <property type="entry name" value="Carbam_trans_C"/>
    <property type="match status" value="1"/>
</dbReference>
<dbReference type="SUPFAM" id="SSF53067">
    <property type="entry name" value="Actin-like ATPase domain"/>
    <property type="match status" value="1"/>
</dbReference>
<gene>
    <name evidence="4" type="ORF">METZ01_LOCUS420638</name>
</gene>
<dbReference type="InterPro" id="IPR031730">
    <property type="entry name" value="Carbam_trans_C"/>
</dbReference>
<dbReference type="PANTHER" id="PTHR34847">
    <property type="entry name" value="NODULATION PROTEIN U"/>
    <property type="match status" value="1"/>
</dbReference>
<dbReference type="InterPro" id="IPR051338">
    <property type="entry name" value="NodU/CmcH_Carbamoyltrnsfr"/>
</dbReference>
<feature type="domain" description="Carbamoyltransferase C-terminal" evidence="3">
    <location>
        <begin position="217"/>
        <end position="272"/>
    </location>
</feature>
<evidence type="ECO:0000259" key="3">
    <source>
        <dbReference type="Pfam" id="PF16861"/>
    </source>
</evidence>
<evidence type="ECO:0000256" key="1">
    <source>
        <dbReference type="ARBA" id="ARBA00006129"/>
    </source>
</evidence>
<organism evidence="4">
    <name type="scientific">marine metagenome</name>
    <dbReference type="NCBI Taxonomy" id="408172"/>
    <lineage>
        <taxon>unclassified sequences</taxon>
        <taxon>metagenomes</taxon>
        <taxon>ecological metagenomes</taxon>
    </lineage>
</organism>
<evidence type="ECO:0000259" key="2">
    <source>
        <dbReference type="Pfam" id="PF02543"/>
    </source>
</evidence>
<dbReference type="Gene3D" id="3.30.420.40">
    <property type="match status" value="1"/>
</dbReference>
<sequence length="272" mass="30895">YSAFTYYTGFRVNSGEYKVMGLAPYGEAKYKDLIYEHLIDVKEDGSFKMNMDYFNYCSGLTMTSKKFHKLFNGHPRKPESKLTQKEMDLARSVQEVTEEIVMKMAVHVKKETGMKYLCLAGGVALNCVSNGKLSRSGLFDDIWIQPAAGDSGGAVGCALFTWYQYLNNPRMADNKCDFMQGAYLGPEFKNDSIESFLKKNGYSYQTLTDEELPEKIADIIAKEKVIGWFQGRMEFGPRALGARTIIGDARSPEMQKTMNLKIKYRESFRPFA</sequence>
<dbReference type="AlphaFoldDB" id="A0A382XA79"/>
<feature type="domain" description="Carbamoyltransferase" evidence="2">
    <location>
        <begin position="1"/>
        <end position="159"/>
    </location>
</feature>
<dbReference type="Gene3D" id="3.90.870.20">
    <property type="entry name" value="Carbamoyltransferase, C-terminal domain"/>
    <property type="match status" value="1"/>
</dbReference>